<dbReference type="InterPro" id="IPR036390">
    <property type="entry name" value="WH_DNA-bd_sf"/>
</dbReference>
<name>W6RDJ0_9HYPH</name>
<organism evidence="9 10">
    <name type="scientific">Rhizobium favelukesii</name>
    <dbReference type="NCBI Taxonomy" id="348824"/>
    <lineage>
        <taxon>Bacteria</taxon>
        <taxon>Pseudomonadati</taxon>
        <taxon>Pseudomonadota</taxon>
        <taxon>Alphaproteobacteria</taxon>
        <taxon>Hyphomicrobiales</taxon>
        <taxon>Rhizobiaceae</taxon>
        <taxon>Rhizobium/Agrobacterium group</taxon>
        <taxon>Rhizobium</taxon>
    </lineage>
</organism>
<evidence type="ECO:0000256" key="1">
    <source>
        <dbReference type="ARBA" id="ARBA00009437"/>
    </source>
</evidence>
<dbReference type="InterPro" id="IPR005119">
    <property type="entry name" value="LysR_subst-bd"/>
</dbReference>
<sequence length="401" mass="43824">MKAVSPGASRAKSTSAFNPYFPFFVSIFCCLKPPVLRPHYPANNAKTVNTQEIAIIYIVYIRLRLAHRHLGWLRPTSPHNSLSWFQATVENPMETLANLESFVRSAELGGFSAAARRLSVTPAAVSRNVAMLEANLGVRLFQRSTRKLTLTEAGERFFAAIRDDLANLQSAIAAVATDRGEPSGVLKVSMSPAFGTGYVLPLLPDFLERYPLVKPEWMFENRQVDLISEGYDAAIGGGFELTPGVIARTLAPAHLVAVASPAYMKGHVPPFDPAGLSVLDGIVMRSSRTGRLRHWAMRNVAGDEMPAALPEKVVVNDPVAMCQLALLGLGVAMIATADALPFLQRGELVRLVPNWYADAGPISLYYANRTLLPAKTRAFIDFITDRFQKDRLAERFAGSLG</sequence>
<dbReference type="PRINTS" id="PR00039">
    <property type="entry name" value="HTHLYSR"/>
</dbReference>
<evidence type="ECO:0000256" key="3">
    <source>
        <dbReference type="ARBA" id="ARBA00023125"/>
    </source>
</evidence>
<dbReference type="CDD" id="cd08422">
    <property type="entry name" value="PBP2_CrgA_like"/>
    <property type="match status" value="1"/>
</dbReference>
<comment type="similarity">
    <text evidence="1">Belongs to the LysR transcriptional regulatory family.</text>
</comment>
<evidence type="ECO:0000256" key="5">
    <source>
        <dbReference type="ARBA" id="ARBA00054626"/>
    </source>
</evidence>
<dbReference type="HOGENOM" id="CLU_039613_16_1_5"/>
<dbReference type="KEGG" id="rhl:LPU83_3264"/>
<dbReference type="GO" id="GO:0006351">
    <property type="term" value="P:DNA-templated transcription"/>
    <property type="evidence" value="ECO:0007669"/>
    <property type="project" value="TreeGrafter"/>
</dbReference>
<evidence type="ECO:0000313" key="10">
    <source>
        <dbReference type="Proteomes" id="UP000019443"/>
    </source>
</evidence>
<dbReference type="SUPFAM" id="SSF46785">
    <property type="entry name" value="Winged helix' DNA-binding domain"/>
    <property type="match status" value="1"/>
</dbReference>
<evidence type="ECO:0000256" key="7">
    <source>
        <dbReference type="ARBA" id="ARBA00083243"/>
    </source>
</evidence>
<evidence type="ECO:0000256" key="6">
    <source>
        <dbReference type="ARBA" id="ARBA00067332"/>
    </source>
</evidence>
<dbReference type="Proteomes" id="UP000019443">
    <property type="component" value="Chromosome"/>
</dbReference>
<dbReference type="GO" id="GO:0043565">
    <property type="term" value="F:sequence-specific DNA binding"/>
    <property type="evidence" value="ECO:0007669"/>
    <property type="project" value="TreeGrafter"/>
</dbReference>
<protein>
    <recommendedName>
        <fullName evidence="6">HTH-type transcriptional regulator TtuA</fullName>
    </recommendedName>
    <alternativeName>
        <fullName evidence="7">Tartrate utilization transcriptional regulator</fullName>
    </alternativeName>
</protein>
<keyword evidence="2" id="KW-0805">Transcription regulation</keyword>
<dbReference type="EMBL" id="HG916852">
    <property type="protein sequence ID" value="CDM58914.1"/>
    <property type="molecule type" value="Genomic_DNA"/>
</dbReference>
<reference evidence="9" key="1">
    <citation type="submission" date="2013-11" db="EMBL/GenBank/DDBJ databases">
        <title>Draft genome sequence of the broad-host-range Rhizobium sp. LPU83 strain, a member of the low-genetic diversity Oregon-like Rhizobium sp. group.</title>
        <authorList>
            <person name="Wibberg D."/>
            <person name="Puehler A."/>
            <person name="Schlueter A."/>
        </authorList>
    </citation>
    <scope>NUCLEOTIDE SEQUENCE [LARGE SCALE GENOMIC DNA]</scope>
    <source>
        <strain evidence="9">LPU83</strain>
    </source>
</reference>
<dbReference type="SUPFAM" id="SSF53850">
    <property type="entry name" value="Periplasmic binding protein-like II"/>
    <property type="match status" value="1"/>
</dbReference>
<dbReference type="InterPro" id="IPR036388">
    <property type="entry name" value="WH-like_DNA-bd_sf"/>
</dbReference>
<comment type="function">
    <text evidence="5">Transcriptional regulator of the ttuABCDE tartrate utilization operon.</text>
</comment>
<dbReference type="Pfam" id="PF00126">
    <property type="entry name" value="HTH_1"/>
    <property type="match status" value="1"/>
</dbReference>
<keyword evidence="10" id="KW-1185">Reference proteome</keyword>
<feature type="domain" description="HTH lysR-type" evidence="8">
    <location>
        <begin position="94"/>
        <end position="151"/>
    </location>
</feature>
<keyword evidence="3" id="KW-0238">DNA-binding</keyword>
<dbReference type="Gene3D" id="3.40.190.290">
    <property type="match status" value="1"/>
</dbReference>
<dbReference type="PANTHER" id="PTHR30537">
    <property type="entry name" value="HTH-TYPE TRANSCRIPTIONAL REGULATOR"/>
    <property type="match status" value="1"/>
</dbReference>
<dbReference type="eggNOG" id="COG0583">
    <property type="taxonomic scope" value="Bacteria"/>
</dbReference>
<dbReference type="InterPro" id="IPR058163">
    <property type="entry name" value="LysR-type_TF_proteobact-type"/>
</dbReference>
<dbReference type="Pfam" id="PF03466">
    <property type="entry name" value="LysR_substrate"/>
    <property type="match status" value="1"/>
</dbReference>
<proteinExistence type="inferred from homology"/>
<keyword evidence="4" id="KW-0804">Transcription</keyword>
<dbReference type="PROSITE" id="PS50931">
    <property type="entry name" value="HTH_LYSR"/>
    <property type="match status" value="1"/>
</dbReference>
<evidence type="ECO:0000259" key="8">
    <source>
        <dbReference type="PROSITE" id="PS50931"/>
    </source>
</evidence>
<dbReference type="GO" id="GO:0003700">
    <property type="term" value="F:DNA-binding transcription factor activity"/>
    <property type="evidence" value="ECO:0007669"/>
    <property type="project" value="InterPro"/>
</dbReference>
<dbReference type="PATRIC" id="fig|348824.6.peg.3522"/>
<dbReference type="Gene3D" id="1.10.10.10">
    <property type="entry name" value="Winged helix-like DNA-binding domain superfamily/Winged helix DNA-binding domain"/>
    <property type="match status" value="1"/>
</dbReference>
<evidence type="ECO:0000313" key="9">
    <source>
        <dbReference type="EMBL" id="CDM58914.1"/>
    </source>
</evidence>
<evidence type="ECO:0000256" key="4">
    <source>
        <dbReference type="ARBA" id="ARBA00023163"/>
    </source>
</evidence>
<accession>W6RDJ0</accession>
<evidence type="ECO:0000256" key="2">
    <source>
        <dbReference type="ARBA" id="ARBA00023015"/>
    </source>
</evidence>
<dbReference type="AlphaFoldDB" id="W6RDJ0"/>
<dbReference type="InterPro" id="IPR000847">
    <property type="entry name" value="LysR_HTH_N"/>
</dbReference>
<dbReference type="PANTHER" id="PTHR30537:SF72">
    <property type="entry name" value="LYSR FAMILY TRANSCRIPTIONAL REGULATOR"/>
    <property type="match status" value="1"/>
</dbReference>
<dbReference type="FunFam" id="1.10.10.10:FF:000001">
    <property type="entry name" value="LysR family transcriptional regulator"/>
    <property type="match status" value="1"/>
</dbReference>
<gene>
    <name evidence="9" type="ORF">LPU83_3264</name>
</gene>